<proteinExistence type="predicted"/>
<dbReference type="Proteomes" id="UP000712007">
    <property type="component" value="Unassembled WGS sequence"/>
</dbReference>
<accession>A0A940DKQ5</accession>
<reference evidence="2" key="1">
    <citation type="submission" date="2020-10" db="EMBL/GenBank/DDBJ databases">
        <authorList>
            <person name="Gilroy R."/>
        </authorList>
    </citation>
    <scope>NUCLEOTIDE SEQUENCE</scope>
    <source>
        <strain evidence="2">3924</strain>
    </source>
</reference>
<evidence type="ECO:0000313" key="3">
    <source>
        <dbReference type="Proteomes" id="UP000712007"/>
    </source>
</evidence>
<name>A0A940DKQ5_9BACT</name>
<dbReference type="AlphaFoldDB" id="A0A940DKQ5"/>
<reference evidence="2" key="2">
    <citation type="journal article" date="2021" name="PeerJ">
        <title>Extensive microbial diversity within the chicken gut microbiome revealed by metagenomics and culture.</title>
        <authorList>
            <person name="Gilroy R."/>
            <person name="Ravi A."/>
            <person name="Getino M."/>
            <person name="Pursley I."/>
            <person name="Horton D.L."/>
            <person name="Alikhan N.F."/>
            <person name="Baker D."/>
            <person name="Gharbi K."/>
            <person name="Hall N."/>
            <person name="Watson M."/>
            <person name="Adriaenssens E.M."/>
            <person name="Foster-Nyarko E."/>
            <person name="Jarju S."/>
            <person name="Secka A."/>
            <person name="Antonio M."/>
            <person name="Oren A."/>
            <person name="Chaudhuri R.R."/>
            <person name="La Ragione R."/>
            <person name="Hildebrand F."/>
            <person name="Pallen M.J."/>
        </authorList>
    </citation>
    <scope>NUCLEOTIDE SEQUENCE</scope>
    <source>
        <strain evidence="2">3924</strain>
    </source>
</reference>
<feature type="domain" description="HTH cro/C1-type" evidence="1">
    <location>
        <begin position="14"/>
        <end position="70"/>
    </location>
</feature>
<sequence>MMKSEYQNRIIHRIRQLREEHGYTQGNIASIIGISNGQMGNIESPKTSHKYTLAHIQQICKEFKYPIELIFLDKTDFSENNNIIDLLIDNIVKYER</sequence>
<dbReference type="InterPro" id="IPR010982">
    <property type="entry name" value="Lambda_DNA-bd_dom_sf"/>
</dbReference>
<comment type="caution">
    <text evidence="2">The sequence shown here is derived from an EMBL/GenBank/DDBJ whole genome shotgun (WGS) entry which is preliminary data.</text>
</comment>
<dbReference type="PROSITE" id="PS50943">
    <property type="entry name" value="HTH_CROC1"/>
    <property type="match status" value="1"/>
</dbReference>
<organism evidence="2 3">
    <name type="scientific">Candidatus Aphodosoma intestinipullorum</name>
    <dbReference type="NCBI Taxonomy" id="2840674"/>
    <lineage>
        <taxon>Bacteria</taxon>
        <taxon>Pseudomonadati</taxon>
        <taxon>Bacteroidota</taxon>
        <taxon>Bacteroidia</taxon>
        <taxon>Bacteroidales</taxon>
        <taxon>Candidatus Aphodosoma</taxon>
    </lineage>
</organism>
<dbReference type="CDD" id="cd00093">
    <property type="entry name" value="HTH_XRE"/>
    <property type="match status" value="1"/>
</dbReference>
<evidence type="ECO:0000313" key="2">
    <source>
        <dbReference type="EMBL" id="MBO8439747.1"/>
    </source>
</evidence>
<dbReference type="InterPro" id="IPR001387">
    <property type="entry name" value="Cro/C1-type_HTH"/>
</dbReference>
<evidence type="ECO:0000259" key="1">
    <source>
        <dbReference type="PROSITE" id="PS50943"/>
    </source>
</evidence>
<protein>
    <submittedName>
        <fullName evidence="2">Helix-turn-helix domain-containing protein</fullName>
    </submittedName>
</protein>
<dbReference type="SMART" id="SM00530">
    <property type="entry name" value="HTH_XRE"/>
    <property type="match status" value="1"/>
</dbReference>
<dbReference type="Gene3D" id="1.10.260.40">
    <property type="entry name" value="lambda repressor-like DNA-binding domains"/>
    <property type="match status" value="1"/>
</dbReference>
<dbReference type="EMBL" id="JADIMV010000062">
    <property type="protein sequence ID" value="MBO8439747.1"/>
    <property type="molecule type" value="Genomic_DNA"/>
</dbReference>
<dbReference type="SUPFAM" id="SSF47413">
    <property type="entry name" value="lambda repressor-like DNA-binding domains"/>
    <property type="match status" value="1"/>
</dbReference>
<dbReference type="GO" id="GO:0003677">
    <property type="term" value="F:DNA binding"/>
    <property type="evidence" value="ECO:0007669"/>
    <property type="project" value="InterPro"/>
</dbReference>
<gene>
    <name evidence="2" type="ORF">IAC51_03765</name>
</gene>
<dbReference type="Pfam" id="PF12844">
    <property type="entry name" value="HTH_19"/>
    <property type="match status" value="1"/>
</dbReference>